<dbReference type="PANTHER" id="PTHR46206">
    <property type="entry name" value="CYTOCHROME P450"/>
    <property type="match status" value="1"/>
</dbReference>
<dbReference type="GO" id="GO:0046872">
    <property type="term" value="F:metal ion binding"/>
    <property type="evidence" value="ECO:0007669"/>
    <property type="project" value="UniProtKB-KW"/>
</dbReference>
<gene>
    <name evidence="13" type="ORF">DFH07DRAFT_1068179</name>
</gene>
<evidence type="ECO:0000256" key="2">
    <source>
        <dbReference type="ARBA" id="ARBA00004370"/>
    </source>
</evidence>
<keyword evidence="10" id="KW-0503">Monooxygenase</keyword>
<comment type="similarity">
    <text evidence="3">Belongs to the cytochrome P450 family.</text>
</comment>
<evidence type="ECO:0000256" key="3">
    <source>
        <dbReference type="ARBA" id="ARBA00010617"/>
    </source>
</evidence>
<evidence type="ECO:0000256" key="4">
    <source>
        <dbReference type="ARBA" id="ARBA00022617"/>
    </source>
</evidence>
<keyword evidence="9" id="KW-0408">Iron</keyword>
<keyword evidence="5" id="KW-0812">Transmembrane</keyword>
<comment type="subcellular location">
    <subcellularLocation>
        <location evidence="2">Membrane</location>
    </subcellularLocation>
</comment>
<evidence type="ECO:0000256" key="7">
    <source>
        <dbReference type="ARBA" id="ARBA00022989"/>
    </source>
</evidence>
<evidence type="ECO:0000313" key="13">
    <source>
        <dbReference type="EMBL" id="KAJ7717629.1"/>
    </source>
</evidence>
<dbReference type="PANTHER" id="PTHR46206:SF5">
    <property type="entry name" value="P450, PUTATIVE (EUROFUNG)-RELATED"/>
    <property type="match status" value="1"/>
</dbReference>
<reference evidence="13" key="1">
    <citation type="submission" date="2023-03" db="EMBL/GenBank/DDBJ databases">
        <title>Massive genome expansion in bonnet fungi (Mycena s.s.) driven by repeated elements and novel gene families across ecological guilds.</title>
        <authorList>
            <consortium name="Lawrence Berkeley National Laboratory"/>
            <person name="Harder C.B."/>
            <person name="Miyauchi S."/>
            <person name="Viragh M."/>
            <person name="Kuo A."/>
            <person name="Thoen E."/>
            <person name="Andreopoulos B."/>
            <person name="Lu D."/>
            <person name="Skrede I."/>
            <person name="Drula E."/>
            <person name="Henrissat B."/>
            <person name="Morin E."/>
            <person name="Kohler A."/>
            <person name="Barry K."/>
            <person name="LaButti K."/>
            <person name="Morin E."/>
            <person name="Salamov A."/>
            <person name="Lipzen A."/>
            <person name="Mereny Z."/>
            <person name="Hegedus B."/>
            <person name="Baldrian P."/>
            <person name="Stursova M."/>
            <person name="Weitz H."/>
            <person name="Taylor A."/>
            <person name="Grigoriev I.V."/>
            <person name="Nagy L.G."/>
            <person name="Martin F."/>
            <person name="Kauserud H."/>
        </authorList>
    </citation>
    <scope>NUCLEOTIDE SEQUENCE</scope>
    <source>
        <strain evidence="13">CBHHK188m</strain>
    </source>
</reference>
<evidence type="ECO:0000256" key="8">
    <source>
        <dbReference type="ARBA" id="ARBA00023002"/>
    </source>
</evidence>
<evidence type="ECO:0000256" key="6">
    <source>
        <dbReference type="ARBA" id="ARBA00022723"/>
    </source>
</evidence>
<name>A0AAD7HE02_9AGAR</name>
<dbReference type="Proteomes" id="UP001215280">
    <property type="component" value="Unassembled WGS sequence"/>
</dbReference>
<feature type="compositionally biased region" description="Basic and acidic residues" evidence="12">
    <location>
        <begin position="174"/>
        <end position="189"/>
    </location>
</feature>
<protein>
    <submittedName>
        <fullName evidence="13">Uncharacterized protein</fullName>
    </submittedName>
</protein>
<evidence type="ECO:0000256" key="1">
    <source>
        <dbReference type="ARBA" id="ARBA00001971"/>
    </source>
</evidence>
<dbReference type="AlphaFoldDB" id="A0AAD7HE02"/>
<feature type="compositionally biased region" description="Low complexity" evidence="12">
    <location>
        <begin position="202"/>
        <end position="218"/>
    </location>
</feature>
<sequence length="374" mass="40991">MVDANMPSTPTLVAAAAVAFVALQVIRKSFNFVASSTTWPSDAIPSIGIPGVLFGFCVGAWNYIKNGRAITEEGFLKYPGKASKVAFVNRWLVIVNDRSPIEDIRKAPDDSMSLAEGTNSLLHLEHTLGYDHRHDPYQIDVVRTPLTRNIGVCFPVIRDEVAAAFEDLVPAKTDESRSAHTYHADRETGEQVEMGNEDRGSESASNDEAARAAAAPESRASRAESHQISETSTFQYQRYAAQSLPLQKTFSFIVTHPRKLYMVYHVRPLNLASGEDVSIALSSASSPITYLGPTPILFPAATSNFATPQMKHLLRNTSASTPPSLSLKFSTSFNFPPETYIPAEPGSLRDWIARLRNIQIGPSSRPPFRIPRSG</sequence>
<dbReference type="GO" id="GO:0004497">
    <property type="term" value="F:monooxygenase activity"/>
    <property type="evidence" value="ECO:0007669"/>
    <property type="project" value="UniProtKB-KW"/>
</dbReference>
<evidence type="ECO:0000256" key="9">
    <source>
        <dbReference type="ARBA" id="ARBA00023004"/>
    </source>
</evidence>
<evidence type="ECO:0000256" key="10">
    <source>
        <dbReference type="ARBA" id="ARBA00023033"/>
    </source>
</evidence>
<proteinExistence type="inferred from homology"/>
<keyword evidence="7" id="KW-1133">Transmembrane helix</keyword>
<evidence type="ECO:0000313" key="14">
    <source>
        <dbReference type="Proteomes" id="UP001215280"/>
    </source>
</evidence>
<evidence type="ECO:0000256" key="12">
    <source>
        <dbReference type="SAM" id="MobiDB-lite"/>
    </source>
</evidence>
<organism evidence="13 14">
    <name type="scientific">Mycena maculata</name>
    <dbReference type="NCBI Taxonomy" id="230809"/>
    <lineage>
        <taxon>Eukaryota</taxon>
        <taxon>Fungi</taxon>
        <taxon>Dikarya</taxon>
        <taxon>Basidiomycota</taxon>
        <taxon>Agaricomycotina</taxon>
        <taxon>Agaricomycetes</taxon>
        <taxon>Agaricomycetidae</taxon>
        <taxon>Agaricales</taxon>
        <taxon>Marasmiineae</taxon>
        <taxon>Mycenaceae</taxon>
        <taxon>Mycena</taxon>
    </lineage>
</organism>
<evidence type="ECO:0000256" key="5">
    <source>
        <dbReference type="ARBA" id="ARBA00022692"/>
    </source>
</evidence>
<keyword evidence="6" id="KW-0479">Metal-binding</keyword>
<keyword evidence="14" id="KW-1185">Reference proteome</keyword>
<evidence type="ECO:0000256" key="11">
    <source>
        <dbReference type="ARBA" id="ARBA00023136"/>
    </source>
</evidence>
<dbReference type="GO" id="GO:0016020">
    <property type="term" value="C:membrane"/>
    <property type="evidence" value="ECO:0007669"/>
    <property type="project" value="UniProtKB-SubCell"/>
</dbReference>
<accession>A0AAD7HE02</accession>
<keyword evidence="8" id="KW-0560">Oxidoreductase</keyword>
<comment type="caution">
    <text evidence="13">The sequence shown here is derived from an EMBL/GenBank/DDBJ whole genome shotgun (WGS) entry which is preliminary data.</text>
</comment>
<feature type="region of interest" description="Disordered" evidence="12">
    <location>
        <begin position="174"/>
        <end position="228"/>
    </location>
</feature>
<keyword evidence="4" id="KW-0349">Heme</keyword>
<comment type="cofactor">
    <cofactor evidence="1">
        <name>heme</name>
        <dbReference type="ChEBI" id="CHEBI:30413"/>
    </cofactor>
</comment>
<dbReference type="EMBL" id="JARJLG010000315">
    <property type="protein sequence ID" value="KAJ7717629.1"/>
    <property type="molecule type" value="Genomic_DNA"/>
</dbReference>
<keyword evidence="11" id="KW-0472">Membrane</keyword>